<organism evidence="1">
    <name type="scientific">Arundo donax</name>
    <name type="common">Giant reed</name>
    <name type="synonym">Donax arundinaceus</name>
    <dbReference type="NCBI Taxonomy" id="35708"/>
    <lineage>
        <taxon>Eukaryota</taxon>
        <taxon>Viridiplantae</taxon>
        <taxon>Streptophyta</taxon>
        <taxon>Embryophyta</taxon>
        <taxon>Tracheophyta</taxon>
        <taxon>Spermatophyta</taxon>
        <taxon>Magnoliopsida</taxon>
        <taxon>Liliopsida</taxon>
        <taxon>Poales</taxon>
        <taxon>Poaceae</taxon>
        <taxon>PACMAD clade</taxon>
        <taxon>Arundinoideae</taxon>
        <taxon>Arundineae</taxon>
        <taxon>Arundo</taxon>
    </lineage>
</organism>
<dbReference type="AlphaFoldDB" id="A0A0A9GL06"/>
<evidence type="ECO:0000313" key="1">
    <source>
        <dbReference type="EMBL" id="JAE24084.1"/>
    </source>
</evidence>
<accession>A0A0A9GL06</accession>
<reference evidence="1" key="1">
    <citation type="submission" date="2014-09" db="EMBL/GenBank/DDBJ databases">
        <authorList>
            <person name="Magalhaes I.L.F."/>
            <person name="Oliveira U."/>
            <person name="Santos F.R."/>
            <person name="Vidigal T.H.D.A."/>
            <person name="Brescovit A.D."/>
            <person name="Santos A.J."/>
        </authorList>
    </citation>
    <scope>NUCLEOTIDE SEQUENCE</scope>
    <source>
        <tissue evidence="1">Shoot tissue taken approximately 20 cm above the soil surface</tissue>
    </source>
</reference>
<name>A0A0A9GL06_ARUDO</name>
<dbReference type="EMBL" id="GBRH01173812">
    <property type="protein sequence ID" value="JAE24084.1"/>
    <property type="molecule type" value="Transcribed_RNA"/>
</dbReference>
<reference evidence="1" key="2">
    <citation type="journal article" date="2015" name="Data Brief">
        <title>Shoot transcriptome of the giant reed, Arundo donax.</title>
        <authorList>
            <person name="Barrero R.A."/>
            <person name="Guerrero F.D."/>
            <person name="Moolhuijzen P."/>
            <person name="Goolsby J.A."/>
            <person name="Tidwell J."/>
            <person name="Bellgard S.E."/>
            <person name="Bellgard M.I."/>
        </authorList>
    </citation>
    <scope>NUCLEOTIDE SEQUENCE</scope>
    <source>
        <tissue evidence="1">Shoot tissue taken approximately 20 cm above the soil surface</tissue>
    </source>
</reference>
<sequence>MSSSKNPKIDIWETCTEELRKVVWVACPMAGNKTAVNISCADGSVYHAYRHITNKGGVGVLPCTYMLSRNRMQQYSQHWCHSTNE</sequence>
<protein>
    <submittedName>
        <fullName evidence="1">Uncharacterized protein</fullName>
    </submittedName>
</protein>
<proteinExistence type="predicted"/>